<dbReference type="PROSITE" id="PS51186">
    <property type="entry name" value="GNAT"/>
    <property type="match status" value="1"/>
</dbReference>
<dbReference type="RefSeq" id="WP_316776179.1">
    <property type="nucleotide sequence ID" value="NZ_JASMWN010000007.1"/>
</dbReference>
<comment type="caution">
    <text evidence="2">The sequence shown here is derived from an EMBL/GenBank/DDBJ whole genome shotgun (WGS) entry which is preliminary data.</text>
</comment>
<dbReference type="InterPro" id="IPR000182">
    <property type="entry name" value="GNAT_dom"/>
</dbReference>
<dbReference type="Proteomes" id="UP001255416">
    <property type="component" value="Unassembled WGS sequence"/>
</dbReference>
<accession>A0ABU3VEE3</accession>
<organism evidence="2 3">
    <name type="scientific">Sedimentitalea todarodis</name>
    <dbReference type="NCBI Taxonomy" id="1631240"/>
    <lineage>
        <taxon>Bacteria</taxon>
        <taxon>Pseudomonadati</taxon>
        <taxon>Pseudomonadota</taxon>
        <taxon>Alphaproteobacteria</taxon>
        <taxon>Rhodobacterales</taxon>
        <taxon>Paracoccaceae</taxon>
        <taxon>Sedimentitalea</taxon>
    </lineage>
</organism>
<dbReference type="Pfam" id="PF13302">
    <property type="entry name" value="Acetyltransf_3"/>
    <property type="match status" value="1"/>
</dbReference>
<dbReference type="Gene3D" id="3.40.630.30">
    <property type="match status" value="1"/>
</dbReference>
<gene>
    <name evidence="2" type="ORF">QO231_11380</name>
</gene>
<reference evidence="3" key="1">
    <citation type="submission" date="2023-05" db="EMBL/GenBank/DDBJ databases">
        <title>Sedimentitalea sp. nov. JM2-8.</title>
        <authorList>
            <person name="Huang J."/>
        </authorList>
    </citation>
    <scope>NUCLEOTIDE SEQUENCE [LARGE SCALE GENOMIC DNA]</scope>
    <source>
        <strain evidence="3">KHS03</strain>
    </source>
</reference>
<dbReference type="SUPFAM" id="SSF55729">
    <property type="entry name" value="Acyl-CoA N-acyltransferases (Nat)"/>
    <property type="match status" value="1"/>
</dbReference>
<keyword evidence="3" id="KW-1185">Reference proteome</keyword>
<evidence type="ECO:0000313" key="3">
    <source>
        <dbReference type="Proteomes" id="UP001255416"/>
    </source>
</evidence>
<protein>
    <submittedName>
        <fullName evidence="2">GNAT family N-acetyltransferase</fullName>
    </submittedName>
</protein>
<name>A0ABU3VEE3_9RHOB</name>
<proteinExistence type="predicted"/>
<dbReference type="InterPro" id="IPR016181">
    <property type="entry name" value="Acyl_CoA_acyltransferase"/>
</dbReference>
<sequence length="187" mass="21188">MIDLSDPEDTGIVPNVQYPSLRRMCPSDASAITEALWDPELARWLAAFSLPGDPVDYQRYLDFLCDPDVFARVVCVDGNPVGVISLGTELSFWIKRAFHQRGLGLWAVRSFLDQLPDDTGVVNACCMFENKTAAAFLTRLGFRRTTERFRRFSFAHGHAVEFLRFQLCVSGQDQFRKVGPNPRPRDL</sequence>
<feature type="domain" description="N-acetyltransferase" evidence="1">
    <location>
        <begin position="31"/>
        <end position="167"/>
    </location>
</feature>
<dbReference type="EMBL" id="JASMWN010000007">
    <property type="protein sequence ID" value="MDU9004453.1"/>
    <property type="molecule type" value="Genomic_DNA"/>
</dbReference>
<evidence type="ECO:0000313" key="2">
    <source>
        <dbReference type="EMBL" id="MDU9004453.1"/>
    </source>
</evidence>
<evidence type="ECO:0000259" key="1">
    <source>
        <dbReference type="PROSITE" id="PS51186"/>
    </source>
</evidence>